<keyword evidence="2" id="KW-1185">Reference proteome</keyword>
<dbReference type="EMBL" id="CM044701">
    <property type="protein sequence ID" value="KAI5684489.1"/>
    <property type="molecule type" value="Genomic_DNA"/>
</dbReference>
<gene>
    <name evidence="1" type="ORF">M9H77_05717</name>
</gene>
<reference evidence="2" key="1">
    <citation type="journal article" date="2023" name="Nat. Plants">
        <title>Single-cell RNA sequencing provides a high-resolution roadmap for understanding the multicellular compartmentation of specialized metabolism.</title>
        <authorList>
            <person name="Sun S."/>
            <person name="Shen X."/>
            <person name="Li Y."/>
            <person name="Li Y."/>
            <person name="Wang S."/>
            <person name="Li R."/>
            <person name="Zhang H."/>
            <person name="Shen G."/>
            <person name="Guo B."/>
            <person name="Wei J."/>
            <person name="Xu J."/>
            <person name="St-Pierre B."/>
            <person name="Chen S."/>
            <person name="Sun C."/>
        </authorList>
    </citation>
    <scope>NUCLEOTIDE SEQUENCE [LARGE SCALE GENOMIC DNA]</scope>
</reference>
<proteinExistence type="predicted"/>
<evidence type="ECO:0000313" key="1">
    <source>
        <dbReference type="EMBL" id="KAI5684489.1"/>
    </source>
</evidence>
<comment type="caution">
    <text evidence="1">The sequence shown here is derived from an EMBL/GenBank/DDBJ whole genome shotgun (WGS) entry which is preliminary data.</text>
</comment>
<name>A0ACC0CHY5_CATRO</name>
<protein>
    <submittedName>
        <fullName evidence="1">Uncharacterized protein</fullName>
    </submittedName>
</protein>
<dbReference type="Proteomes" id="UP001060085">
    <property type="component" value="Linkage Group LG01"/>
</dbReference>
<accession>A0ACC0CHY5</accession>
<organism evidence="1 2">
    <name type="scientific">Catharanthus roseus</name>
    <name type="common">Madagascar periwinkle</name>
    <name type="synonym">Vinca rosea</name>
    <dbReference type="NCBI Taxonomy" id="4058"/>
    <lineage>
        <taxon>Eukaryota</taxon>
        <taxon>Viridiplantae</taxon>
        <taxon>Streptophyta</taxon>
        <taxon>Embryophyta</taxon>
        <taxon>Tracheophyta</taxon>
        <taxon>Spermatophyta</taxon>
        <taxon>Magnoliopsida</taxon>
        <taxon>eudicotyledons</taxon>
        <taxon>Gunneridae</taxon>
        <taxon>Pentapetalae</taxon>
        <taxon>asterids</taxon>
        <taxon>lamiids</taxon>
        <taxon>Gentianales</taxon>
        <taxon>Apocynaceae</taxon>
        <taxon>Rauvolfioideae</taxon>
        <taxon>Vinceae</taxon>
        <taxon>Catharanthinae</taxon>
        <taxon>Catharanthus</taxon>
    </lineage>
</organism>
<evidence type="ECO:0000313" key="2">
    <source>
        <dbReference type="Proteomes" id="UP001060085"/>
    </source>
</evidence>
<sequence length="179" mass="20382">MSFVDDGEWQTAITLAVRFLVYVAILKDEIKQFLIKILNYGVAVLFFSIFALVVKLLGDWETPADYYTSETATATATATATGTERNRLLAKETVQFTYGTCEEDEEEDVELGKCKSSMEDLYDGKICVICYDEQRNCFFVPCGHSITCYHCAQRIKEGESKNCPVCRRFIGKVRKLFLR</sequence>